<sequence>MMVVFALAAAAAATPSPPSRIVEQARASVRIVSGSRVKLGQESAEAQLRKTQFRELDGTLRPAKLVEFQ</sequence>
<proteinExistence type="predicted"/>
<evidence type="ECO:0000313" key="2">
    <source>
        <dbReference type="Proteomes" id="UP000502502"/>
    </source>
</evidence>
<dbReference type="KEGG" id="ssin:G7078_01190"/>
<dbReference type="AlphaFoldDB" id="A0A6G7ZKU0"/>
<organism evidence="1 2">
    <name type="scientific">Sphingomonas sinipercae</name>
    <dbReference type="NCBI Taxonomy" id="2714944"/>
    <lineage>
        <taxon>Bacteria</taxon>
        <taxon>Pseudomonadati</taxon>
        <taxon>Pseudomonadota</taxon>
        <taxon>Alphaproteobacteria</taxon>
        <taxon>Sphingomonadales</taxon>
        <taxon>Sphingomonadaceae</taxon>
        <taxon>Sphingomonas</taxon>
    </lineage>
</organism>
<evidence type="ECO:0000313" key="1">
    <source>
        <dbReference type="EMBL" id="QIL01539.1"/>
    </source>
</evidence>
<protein>
    <submittedName>
        <fullName evidence="1">Uncharacterized protein</fullName>
    </submittedName>
</protein>
<dbReference type="Proteomes" id="UP000502502">
    <property type="component" value="Chromosome"/>
</dbReference>
<dbReference type="EMBL" id="CP049871">
    <property type="protein sequence ID" value="QIL01539.1"/>
    <property type="molecule type" value="Genomic_DNA"/>
</dbReference>
<reference evidence="1 2" key="1">
    <citation type="submission" date="2020-03" db="EMBL/GenBank/DDBJ databases">
        <title>Sphingomonas sp. nov., isolated from fish.</title>
        <authorList>
            <person name="Hyun D.-W."/>
            <person name="Bae J.-W."/>
        </authorList>
    </citation>
    <scope>NUCLEOTIDE SEQUENCE [LARGE SCALE GENOMIC DNA]</scope>
    <source>
        <strain evidence="1 2">HDW15C</strain>
    </source>
</reference>
<dbReference type="RefSeq" id="WP_166092167.1">
    <property type="nucleotide sequence ID" value="NZ_CP049871.1"/>
</dbReference>
<keyword evidence="2" id="KW-1185">Reference proteome</keyword>
<name>A0A6G7ZKU0_9SPHN</name>
<accession>A0A6G7ZKU0</accession>
<gene>
    <name evidence="1" type="ORF">G7078_01190</name>
</gene>